<name>A0A194XVD6_MOLSC</name>
<dbReference type="SUPFAM" id="SSF53474">
    <property type="entry name" value="alpha/beta-Hydrolases"/>
    <property type="match status" value="1"/>
</dbReference>
<dbReference type="Proteomes" id="UP000070700">
    <property type="component" value="Unassembled WGS sequence"/>
</dbReference>
<keyword evidence="2" id="KW-1185">Reference proteome</keyword>
<dbReference type="AlphaFoldDB" id="A0A194XVD6"/>
<dbReference type="InParanoid" id="A0A194XVD6"/>
<dbReference type="OrthoDB" id="6415022at2759"/>
<dbReference type="GeneID" id="28818406"/>
<dbReference type="InterPro" id="IPR029058">
    <property type="entry name" value="AB_hydrolase_fold"/>
</dbReference>
<protein>
    <submittedName>
        <fullName evidence="1">Uncharacterized protein</fullName>
    </submittedName>
</protein>
<accession>A0A194XVD6</accession>
<dbReference type="EMBL" id="KQ947404">
    <property type="protein sequence ID" value="KUJ23974.1"/>
    <property type="molecule type" value="Genomic_DNA"/>
</dbReference>
<organism evidence="1 2">
    <name type="scientific">Mollisia scopiformis</name>
    <name type="common">Conifer needle endophyte fungus</name>
    <name type="synonym">Phialocephala scopiformis</name>
    <dbReference type="NCBI Taxonomy" id="149040"/>
    <lineage>
        <taxon>Eukaryota</taxon>
        <taxon>Fungi</taxon>
        <taxon>Dikarya</taxon>
        <taxon>Ascomycota</taxon>
        <taxon>Pezizomycotina</taxon>
        <taxon>Leotiomycetes</taxon>
        <taxon>Helotiales</taxon>
        <taxon>Mollisiaceae</taxon>
        <taxon>Mollisia</taxon>
    </lineage>
</organism>
<gene>
    <name evidence="1" type="ORF">LY89DRAFT_573255</name>
</gene>
<dbReference type="STRING" id="149040.A0A194XVD6"/>
<evidence type="ECO:0000313" key="2">
    <source>
        <dbReference type="Proteomes" id="UP000070700"/>
    </source>
</evidence>
<dbReference type="Gene3D" id="3.40.50.1820">
    <property type="entry name" value="alpha/beta hydrolase"/>
    <property type="match status" value="1"/>
</dbReference>
<sequence length="244" mass="26901">MEIKVGEPAPENDGPPARFLVPGSGPSTILTHGRGSNLDVPAIVGFNQGFGRTHSSLAFARGKENEAERAAVFNALAANYPTNTFTGRSFGARAATIAALKNPAINQLICFTIPIVRERDTSLSEDLLKLPATTDVLFVLGNDDARTPEIELHRVRKLMKARTWWIRVILGDHGLFYLPESKRVALAKVMGQLAAQWCENRDPAKTEFVLDWVEDKEKGLNQPVWSEWQPIQEDPAEGWGCAVQ</sequence>
<reference evidence="1 2" key="1">
    <citation type="submission" date="2015-10" db="EMBL/GenBank/DDBJ databases">
        <title>Full genome of DAOMC 229536 Phialocephala scopiformis, a fungal endophyte of spruce producing the potent anti-insectan compound rugulosin.</title>
        <authorList>
            <consortium name="DOE Joint Genome Institute"/>
            <person name="Walker A.K."/>
            <person name="Frasz S.L."/>
            <person name="Seifert K.A."/>
            <person name="Miller J.D."/>
            <person name="Mondo S.J."/>
            <person name="Labutti K."/>
            <person name="Lipzen A."/>
            <person name="Dockter R."/>
            <person name="Kennedy M."/>
            <person name="Grigoriev I.V."/>
            <person name="Spatafora J.W."/>
        </authorList>
    </citation>
    <scope>NUCLEOTIDE SEQUENCE [LARGE SCALE GENOMIC DNA]</scope>
    <source>
        <strain evidence="1 2">CBS 120377</strain>
    </source>
</reference>
<proteinExistence type="predicted"/>
<dbReference type="KEGG" id="psco:LY89DRAFT_573255"/>
<dbReference type="RefSeq" id="XP_018078329.1">
    <property type="nucleotide sequence ID" value="XM_018208680.1"/>
</dbReference>
<evidence type="ECO:0000313" key="1">
    <source>
        <dbReference type="EMBL" id="KUJ23974.1"/>
    </source>
</evidence>